<gene>
    <name evidence="1" type="ORF">PCOR1329_LOCUS14600</name>
</gene>
<accession>A0ABN9QSX8</accession>
<keyword evidence="2" id="KW-1185">Reference proteome</keyword>
<name>A0ABN9QSX8_9DINO</name>
<reference evidence="1" key="1">
    <citation type="submission" date="2023-10" db="EMBL/GenBank/DDBJ databases">
        <authorList>
            <person name="Chen Y."/>
            <person name="Shah S."/>
            <person name="Dougan E. K."/>
            <person name="Thang M."/>
            <person name="Chan C."/>
        </authorList>
    </citation>
    <scope>NUCLEOTIDE SEQUENCE [LARGE SCALE GENOMIC DNA]</scope>
</reference>
<dbReference type="Proteomes" id="UP001189429">
    <property type="component" value="Unassembled WGS sequence"/>
</dbReference>
<organism evidence="1 2">
    <name type="scientific">Prorocentrum cordatum</name>
    <dbReference type="NCBI Taxonomy" id="2364126"/>
    <lineage>
        <taxon>Eukaryota</taxon>
        <taxon>Sar</taxon>
        <taxon>Alveolata</taxon>
        <taxon>Dinophyceae</taxon>
        <taxon>Prorocentrales</taxon>
        <taxon>Prorocentraceae</taxon>
        <taxon>Prorocentrum</taxon>
    </lineage>
</organism>
<protein>
    <submittedName>
        <fullName evidence="1">Uncharacterized protein</fullName>
    </submittedName>
</protein>
<comment type="caution">
    <text evidence="1">The sequence shown here is derived from an EMBL/GenBank/DDBJ whole genome shotgun (WGS) entry which is preliminary data.</text>
</comment>
<dbReference type="EMBL" id="CAUYUJ010004369">
    <property type="protein sequence ID" value="CAK0809318.1"/>
    <property type="molecule type" value="Genomic_DNA"/>
</dbReference>
<feature type="non-terminal residue" evidence="1">
    <location>
        <position position="243"/>
    </location>
</feature>
<sequence length="243" mass="26879">MVFPDVPPAGWTRAFGEIVQQQLAPVVTRVDSLETSMHSVEQSVTNLEARQATTTSSTKHVPAYVDIKGFCEYEKRHNEGVTRELAAAFFQRLKATPPADAQESLGVPRLPVEQKTHSIRIPILKPEFIQTIMDCFRHGPTQQENVWAIQGGESRSLRAVLEPEPAGKKLYSAFGRLKNYAQAQLPAQAPYMVRDFFRHLPRALGRPGTRHPSCGYDGIRDGPVAHGGVASSGSTPLRKLIWA</sequence>
<proteinExistence type="predicted"/>
<evidence type="ECO:0000313" key="1">
    <source>
        <dbReference type="EMBL" id="CAK0809318.1"/>
    </source>
</evidence>
<evidence type="ECO:0000313" key="2">
    <source>
        <dbReference type="Proteomes" id="UP001189429"/>
    </source>
</evidence>